<dbReference type="AlphaFoldDB" id="A0A518XJA3"/>
<protein>
    <submittedName>
        <fullName evidence="1">Uncharacterized protein</fullName>
    </submittedName>
</protein>
<name>A0A518XJA3_9GAMM</name>
<evidence type="ECO:0000313" key="2">
    <source>
        <dbReference type="Proteomes" id="UP000319411"/>
    </source>
</evidence>
<dbReference type="EMBL" id="CP032704">
    <property type="protein sequence ID" value="QDY44262.1"/>
    <property type="molecule type" value="Genomic_DNA"/>
</dbReference>
<dbReference type="OrthoDB" id="6549705at2"/>
<dbReference type="Proteomes" id="UP000319411">
    <property type="component" value="Plasmid unnamed2"/>
</dbReference>
<gene>
    <name evidence="1" type="ORF">D8B20_20220</name>
</gene>
<sequence>MTAEKIRLRHAEHCGWMVFTERTVSCFGREADARIPGLQALGFGVKKLYCKPGLIPDDGYVALFGETLRRLLEVAPGDAFALNMLSRLGTHGKNGDLFIDFTEISDLNGEPHD</sequence>
<accession>A0A518XJA3</accession>
<geneLocation type="plasmid" evidence="1 2">
    <name>unnamed2</name>
</geneLocation>
<keyword evidence="2" id="KW-1185">Reference proteome</keyword>
<reference evidence="1 2" key="1">
    <citation type="submission" date="2018-10" db="EMBL/GenBank/DDBJ databases">
        <title>Genome Sequencing of Pantoea dispersa DSM 32899.</title>
        <authorList>
            <person name="Nawrath M."/>
            <person name="Ottenheim C."/>
            <person name="Wilm A."/>
            <person name="Zimmermann W."/>
            <person name="Wu J.C."/>
        </authorList>
    </citation>
    <scope>NUCLEOTIDE SEQUENCE [LARGE SCALE GENOMIC DNA]</scope>
    <source>
        <strain evidence="1 2">DSM 32899</strain>
        <plasmid evidence="1 2">unnamed2</plasmid>
    </source>
</reference>
<organism evidence="1 2">
    <name type="scientific">Candidatus Pantoea soli</name>
    <dbReference type="NCBI Taxonomy" id="3098669"/>
    <lineage>
        <taxon>Bacteria</taxon>
        <taxon>Pseudomonadati</taxon>
        <taxon>Pseudomonadota</taxon>
        <taxon>Gammaproteobacteria</taxon>
        <taxon>Enterobacterales</taxon>
        <taxon>Erwiniaceae</taxon>
        <taxon>Pantoea</taxon>
    </lineage>
</organism>
<keyword evidence="1" id="KW-0614">Plasmid</keyword>
<evidence type="ECO:0000313" key="1">
    <source>
        <dbReference type="EMBL" id="QDY44262.1"/>
    </source>
</evidence>
<proteinExistence type="predicted"/>
<dbReference type="RefSeq" id="WP_145891703.1">
    <property type="nucleotide sequence ID" value="NZ_CP032704.1"/>
</dbReference>
<dbReference type="KEGG" id="pdis:D8B20_20220"/>